<keyword evidence="4" id="KW-1185">Reference proteome</keyword>
<feature type="transmembrane region" description="Helical" evidence="1">
    <location>
        <begin position="205"/>
        <end position="227"/>
    </location>
</feature>
<keyword evidence="1" id="KW-0812">Transmembrane</keyword>
<evidence type="ECO:0000259" key="2">
    <source>
        <dbReference type="Pfam" id="PF12158"/>
    </source>
</evidence>
<dbReference type="RefSeq" id="WP_186487492.1">
    <property type="nucleotide sequence ID" value="NZ_JACOGI010000001.1"/>
</dbReference>
<proteinExistence type="predicted"/>
<feature type="transmembrane region" description="Helical" evidence="1">
    <location>
        <begin position="165"/>
        <end position="185"/>
    </location>
</feature>
<sequence length="241" mass="26624">MFKKIRIGLPLRAILAIGLILLSVLSGVFLFILGIKETVSTHRQAQNYQTVTGYLYSYIPETGSEPHSAHRQRNATSFYLVYRYTVNGQDYTVATDYSTGALPEVGSQKQIRYDPSDPQNALIVGPDRGGILLFAGAMFAGIPLALALAVFIVLKSKKEKSSIDVVGATFGLLFVLFSYGMMYMASGTYTPLGIWRFYTRSFSPMLLILPLLTAAGLFVLVKSLFFAAPRRGRSQKRAARR</sequence>
<evidence type="ECO:0000256" key="1">
    <source>
        <dbReference type="SAM" id="Phobius"/>
    </source>
</evidence>
<dbReference type="AlphaFoldDB" id="A0A8J6IMP8"/>
<reference evidence="3" key="1">
    <citation type="submission" date="2020-08" db="EMBL/GenBank/DDBJ databases">
        <authorList>
            <person name="Liu C."/>
            <person name="Sun Q."/>
        </authorList>
    </citation>
    <scope>NUCLEOTIDE SEQUENCE</scope>
    <source>
        <strain evidence="3">NSJ-65</strain>
    </source>
</reference>
<dbReference type="EMBL" id="JACOGI010000001">
    <property type="protein sequence ID" value="MBC3515470.1"/>
    <property type="molecule type" value="Genomic_DNA"/>
</dbReference>
<feature type="domain" description="DUF3592" evidence="2">
    <location>
        <begin position="70"/>
        <end position="126"/>
    </location>
</feature>
<protein>
    <submittedName>
        <fullName evidence="3">DUF3592 domain-containing protein</fullName>
    </submittedName>
</protein>
<feature type="transmembrane region" description="Helical" evidence="1">
    <location>
        <begin position="12"/>
        <end position="35"/>
    </location>
</feature>
<evidence type="ECO:0000313" key="4">
    <source>
        <dbReference type="Proteomes" id="UP000597668"/>
    </source>
</evidence>
<keyword evidence="1" id="KW-1133">Transmembrane helix</keyword>
<accession>A0A8J6IMP8</accession>
<keyword evidence="1" id="KW-0472">Membrane</keyword>
<dbReference type="Proteomes" id="UP000597668">
    <property type="component" value="Unassembled WGS sequence"/>
</dbReference>
<gene>
    <name evidence="3" type="ORF">H8K20_03535</name>
</gene>
<dbReference type="InterPro" id="IPR021994">
    <property type="entry name" value="DUF3592"/>
</dbReference>
<evidence type="ECO:0000313" key="3">
    <source>
        <dbReference type="EMBL" id="MBC3515470.1"/>
    </source>
</evidence>
<comment type="caution">
    <text evidence="3">The sequence shown here is derived from an EMBL/GenBank/DDBJ whole genome shotgun (WGS) entry which is preliminary data.</text>
</comment>
<dbReference type="Pfam" id="PF12158">
    <property type="entry name" value="DUF3592"/>
    <property type="match status" value="1"/>
</dbReference>
<name>A0A8J6IMP8_9FIRM</name>
<feature type="transmembrane region" description="Helical" evidence="1">
    <location>
        <begin position="131"/>
        <end position="153"/>
    </location>
</feature>
<organism evidence="3 4">
    <name type="scientific">Neobittarella massiliensis</name>
    <name type="common">ex Bilen et al. 2018</name>
    <dbReference type="NCBI Taxonomy" id="2041842"/>
    <lineage>
        <taxon>Bacteria</taxon>
        <taxon>Bacillati</taxon>
        <taxon>Bacillota</taxon>
        <taxon>Clostridia</taxon>
        <taxon>Eubacteriales</taxon>
        <taxon>Oscillospiraceae</taxon>
        <taxon>Neobittarella (ex Bilen et al. 2018)</taxon>
    </lineage>
</organism>